<accession>A0A8J6F367</accession>
<evidence type="ECO:0008006" key="4">
    <source>
        <dbReference type="Google" id="ProtNLM"/>
    </source>
</evidence>
<comment type="caution">
    <text evidence="2">The sequence shown here is derived from an EMBL/GenBank/DDBJ whole genome shotgun (WGS) entry which is preliminary data.</text>
</comment>
<name>A0A8J6F367_ELECQ</name>
<gene>
    <name evidence="2" type="ORF">GDO78_010202</name>
</gene>
<reference evidence="2" key="1">
    <citation type="thesis" date="2020" institute="ProQuest LLC" country="789 East Eisenhower Parkway, Ann Arbor, MI, USA">
        <title>Comparative Genomics and Chromosome Evolution.</title>
        <authorList>
            <person name="Mudd A.B."/>
        </authorList>
    </citation>
    <scope>NUCLEOTIDE SEQUENCE</scope>
    <source>
        <strain evidence="2">HN-11 Male</strain>
        <tissue evidence="2">Kidney and liver</tissue>
    </source>
</reference>
<evidence type="ECO:0000313" key="3">
    <source>
        <dbReference type="Proteomes" id="UP000770717"/>
    </source>
</evidence>
<dbReference type="Proteomes" id="UP000770717">
    <property type="component" value="Unassembled WGS sequence"/>
</dbReference>
<feature type="chain" id="PRO_5035309259" description="Secreted protein" evidence="1">
    <location>
        <begin position="20"/>
        <end position="90"/>
    </location>
</feature>
<organism evidence="2 3">
    <name type="scientific">Eleutherodactylus coqui</name>
    <name type="common">Puerto Rican coqui</name>
    <dbReference type="NCBI Taxonomy" id="57060"/>
    <lineage>
        <taxon>Eukaryota</taxon>
        <taxon>Metazoa</taxon>
        <taxon>Chordata</taxon>
        <taxon>Craniata</taxon>
        <taxon>Vertebrata</taxon>
        <taxon>Euteleostomi</taxon>
        <taxon>Amphibia</taxon>
        <taxon>Batrachia</taxon>
        <taxon>Anura</taxon>
        <taxon>Neobatrachia</taxon>
        <taxon>Hyloidea</taxon>
        <taxon>Eleutherodactylidae</taxon>
        <taxon>Eleutherodactylinae</taxon>
        <taxon>Eleutherodactylus</taxon>
        <taxon>Eleutherodactylus</taxon>
    </lineage>
</organism>
<keyword evidence="1" id="KW-0732">Signal</keyword>
<sequence length="90" mass="10351">MVFGFFVFFFNVKMDLSSCRIICFLYADRLGDDACGTLSSALCSPVYFCSDVKAYYKVFIIKRVYSVCRVCLLHLYRNYPNGGFMGLCQE</sequence>
<dbReference type="EMBL" id="WNTK01000006">
    <property type="protein sequence ID" value="KAG9480812.1"/>
    <property type="molecule type" value="Genomic_DNA"/>
</dbReference>
<evidence type="ECO:0000256" key="1">
    <source>
        <dbReference type="SAM" id="SignalP"/>
    </source>
</evidence>
<protein>
    <recommendedName>
        <fullName evidence="4">Secreted protein</fullName>
    </recommendedName>
</protein>
<dbReference type="AlphaFoldDB" id="A0A8J6F367"/>
<proteinExistence type="predicted"/>
<feature type="signal peptide" evidence="1">
    <location>
        <begin position="1"/>
        <end position="19"/>
    </location>
</feature>
<evidence type="ECO:0000313" key="2">
    <source>
        <dbReference type="EMBL" id="KAG9480812.1"/>
    </source>
</evidence>
<keyword evidence="3" id="KW-1185">Reference proteome</keyword>